<proteinExistence type="predicted"/>
<keyword evidence="1 3" id="KW-0732">Signal</keyword>
<feature type="chain" id="PRO_5045990328" evidence="3">
    <location>
        <begin position="29"/>
        <end position="433"/>
    </location>
</feature>
<evidence type="ECO:0000256" key="2">
    <source>
        <dbReference type="SAM" id="MobiDB-lite"/>
    </source>
</evidence>
<feature type="region of interest" description="Disordered" evidence="2">
    <location>
        <begin position="354"/>
        <end position="382"/>
    </location>
</feature>
<evidence type="ECO:0000256" key="3">
    <source>
        <dbReference type="SAM" id="SignalP"/>
    </source>
</evidence>
<keyword evidence="5" id="KW-1185">Reference proteome</keyword>
<gene>
    <name evidence="4" type="primary">dctP</name>
    <name evidence="4" type="ORF">H9634_10830</name>
</gene>
<dbReference type="InterPro" id="IPR018389">
    <property type="entry name" value="DctP_fam"/>
</dbReference>
<dbReference type="PANTHER" id="PTHR33376">
    <property type="match status" value="1"/>
</dbReference>
<dbReference type="Gene3D" id="3.40.190.170">
    <property type="entry name" value="Bacterial extracellular solute-binding protein, family 7"/>
    <property type="match status" value="1"/>
</dbReference>
<evidence type="ECO:0000313" key="5">
    <source>
        <dbReference type="Proteomes" id="UP000651517"/>
    </source>
</evidence>
<dbReference type="PROSITE" id="PS51257">
    <property type="entry name" value="PROKAR_LIPOPROTEIN"/>
    <property type="match status" value="1"/>
</dbReference>
<dbReference type="NCBIfam" id="NF037995">
    <property type="entry name" value="TRAP_S1"/>
    <property type="match status" value="1"/>
</dbReference>
<dbReference type="Proteomes" id="UP000651517">
    <property type="component" value="Unassembled WGS sequence"/>
</dbReference>
<feature type="signal peptide" evidence="3">
    <location>
        <begin position="1"/>
        <end position="28"/>
    </location>
</feature>
<comment type="caution">
    <text evidence="4">The sequence shown here is derived from an EMBL/GenBank/DDBJ whole genome shotgun (WGS) entry which is preliminary data.</text>
</comment>
<evidence type="ECO:0000256" key="1">
    <source>
        <dbReference type="ARBA" id="ARBA00022729"/>
    </source>
</evidence>
<reference evidence="4 5" key="1">
    <citation type="submission" date="2020-08" db="EMBL/GenBank/DDBJ databases">
        <title>A Genomic Blueprint of the Chicken Gut Microbiome.</title>
        <authorList>
            <person name="Gilroy R."/>
            <person name="Ravi A."/>
            <person name="Getino M."/>
            <person name="Pursley I."/>
            <person name="Horton D.L."/>
            <person name="Alikhan N.-F."/>
            <person name="Baker D."/>
            <person name="Gharbi K."/>
            <person name="Hall N."/>
            <person name="Watson M."/>
            <person name="Adriaenssens E.M."/>
            <person name="Foster-Nyarko E."/>
            <person name="Jarju S."/>
            <person name="Secka A."/>
            <person name="Antonio M."/>
            <person name="Oren A."/>
            <person name="Chaudhuri R."/>
            <person name="La Ragione R.M."/>
            <person name="Hildebrand F."/>
            <person name="Pallen M.J."/>
        </authorList>
    </citation>
    <scope>NUCLEOTIDE SEQUENCE [LARGE SCALE GENOMIC DNA]</scope>
    <source>
        <strain evidence="4 5">Re57</strain>
    </source>
</reference>
<organism evidence="4 5">
    <name type="scientific">Brevibacterium gallinarum</name>
    <dbReference type="NCBI Taxonomy" id="2762220"/>
    <lineage>
        <taxon>Bacteria</taxon>
        <taxon>Bacillati</taxon>
        <taxon>Actinomycetota</taxon>
        <taxon>Actinomycetes</taxon>
        <taxon>Micrococcales</taxon>
        <taxon>Brevibacteriaceae</taxon>
        <taxon>Brevibacterium</taxon>
    </lineage>
</organism>
<evidence type="ECO:0000313" key="4">
    <source>
        <dbReference type="EMBL" id="MBD8021273.1"/>
    </source>
</evidence>
<accession>A0ABR8WWD5</accession>
<dbReference type="PANTHER" id="PTHR33376:SF15">
    <property type="entry name" value="BLL6794 PROTEIN"/>
    <property type="match status" value="1"/>
</dbReference>
<protein>
    <submittedName>
        <fullName evidence="4">TRAP transporter substrate-binding protein DctP</fullName>
    </submittedName>
</protein>
<sequence>MTRLPASGSSPRPALTRRLLATAATASATVLLAGCAGSAGGPSTNGAGAGSGFDYGAAQADVDAALADLDPVTITYQPTAASEKSVMAPGGTVLAEEIEKRSGGKISVDIVWGQAIAGYTEVHDALADGRVDLAFTLPAYDPAEFPVFDAMSTSLAVLPTSPYAGELVANAAGAEVAWGSDALVEEFEAQGLSPLIPLIASGGYYTICTDPLETAEDFDGRQIRIGSSAQSEQIQNLGATPVSLPFPETYEALQRNTIDCDLGQLIPAAESGMFDVAKHIAYPTEHSFSRSPGAYMAGKTYRELPLAYQQVIYDAMIAAFDGQMQVSVGGNAVAVGAVKHAGGTITEFPSEVQKELGEQTQKMSREAGEQAGQDSLADDMSAAGEKWSTRIEELGFTDGGGVEDLDEWYDDGTDYRKFGTAVFEEVFTEHRPG</sequence>
<feature type="compositionally biased region" description="Basic and acidic residues" evidence="2">
    <location>
        <begin position="354"/>
        <end position="368"/>
    </location>
</feature>
<dbReference type="Pfam" id="PF03480">
    <property type="entry name" value="DctP"/>
    <property type="match status" value="1"/>
</dbReference>
<dbReference type="EMBL" id="JACSPY010000011">
    <property type="protein sequence ID" value="MBD8021273.1"/>
    <property type="molecule type" value="Genomic_DNA"/>
</dbReference>
<name>A0ABR8WWD5_9MICO</name>
<dbReference type="InterPro" id="IPR038404">
    <property type="entry name" value="TRAP_DctP_sf"/>
</dbReference>
<dbReference type="RefSeq" id="WP_191726665.1">
    <property type="nucleotide sequence ID" value="NZ_JACSPY010000011.1"/>
</dbReference>